<dbReference type="SUPFAM" id="SSF56112">
    <property type="entry name" value="Protein kinase-like (PK-like)"/>
    <property type="match status" value="1"/>
</dbReference>
<comment type="caution">
    <text evidence="6">The sequence shown here is derived from an EMBL/GenBank/DDBJ whole genome shotgun (WGS) entry which is preliminary data.</text>
</comment>
<evidence type="ECO:0000256" key="2">
    <source>
        <dbReference type="ARBA" id="ARBA00022741"/>
    </source>
</evidence>
<dbReference type="GO" id="GO:0005524">
    <property type="term" value="F:ATP binding"/>
    <property type="evidence" value="ECO:0007669"/>
    <property type="project" value="UniProtKB-KW"/>
</dbReference>
<dbReference type="InterPro" id="IPR000719">
    <property type="entry name" value="Prot_kinase_dom"/>
</dbReference>
<dbReference type="GO" id="GO:0010506">
    <property type="term" value="P:regulation of autophagy"/>
    <property type="evidence" value="ECO:0007669"/>
    <property type="project" value="InterPro"/>
</dbReference>
<dbReference type="EMBL" id="LUGG01000002">
    <property type="protein sequence ID" value="OBZ77589.1"/>
    <property type="molecule type" value="Genomic_DNA"/>
</dbReference>
<dbReference type="Gene3D" id="1.10.510.10">
    <property type="entry name" value="Transferase(Phosphotransferase) domain 1"/>
    <property type="match status" value="1"/>
</dbReference>
<reference evidence="6 7" key="1">
    <citation type="submission" date="2016-03" db="EMBL/GenBank/DDBJ databases">
        <title>Whole genome sequencing of Grifola frondosa 9006-11.</title>
        <authorList>
            <person name="Min B."/>
            <person name="Park H."/>
            <person name="Kim J.-G."/>
            <person name="Cho H."/>
            <person name="Oh Y.-L."/>
            <person name="Kong W.-S."/>
            <person name="Choi I.-G."/>
        </authorList>
    </citation>
    <scope>NUCLEOTIDE SEQUENCE [LARGE SCALE GENOMIC DNA]</scope>
    <source>
        <strain evidence="6 7">9006-11</strain>
    </source>
</reference>
<keyword evidence="6" id="KW-0808">Transferase</keyword>
<dbReference type="STRING" id="5627.A0A1C7MMA0"/>
<keyword evidence="7" id="KW-1185">Reference proteome</keyword>
<dbReference type="SUPFAM" id="SSF49879">
    <property type="entry name" value="SMAD/FHA domain"/>
    <property type="match status" value="1"/>
</dbReference>
<dbReference type="CDD" id="cd00060">
    <property type="entry name" value="FHA"/>
    <property type="match status" value="1"/>
</dbReference>
<dbReference type="SMART" id="SM00240">
    <property type="entry name" value="FHA"/>
    <property type="match status" value="1"/>
</dbReference>
<proteinExistence type="inferred from homology"/>
<sequence>MRLWGSLVPFDRVHLSRMNFELEKLTYTIGRYRGHDFKLPWSAICKTHCIIEWDGLDTAESIVKITDLSLHGTYVNGKVIEKKKCAVLLDGDEVSFLSCCTEDQFQYRYTYRRLTYGRHPDTLNSRYKLGKELSKGAYATVFKAQHRKERRVYAIKVIRKDSLYDFMISGGANIYEREIAVLETLLHPHICCLTEVFHETNKISLVMEYVAGGHLWQYMVHCGTMGKYIVRPICS</sequence>
<keyword evidence="6" id="KW-0418">Kinase</keyword>
<feature type="domain" description="Protein kinase" evidence="5">
    <location>
        <begin position="127"/>
        <end position="235"/>
    </location>
</feature>
<accession>A0A1C7MMA0</accession>
<dbReference type="OrthoDB" id="10252171at2759"/>
<evidence type="ECO:0000256" key="1">
    <source>
        <dbReference type="ARBA" id="ARBA00005575"/>
    </source>
</evidence>
<dbReference type="Pfam" id="PF00069">
    <property type="entry name" value="Pkinase"/>
    <property type="match status" value="1"/>
</dbReference>
<evidence type="ECO:0000313" key="6">
    <source>
        <dbReference type="EMBL" id="OBZ77589.1"/>
    </source>
</evidence>
<dbReference type="Pfam" id="PF00498">
    <property type="entry name" value="FHA"/>
    <property type="match status" value="1"/>
</dbReference>
<dbReference type="PROSITE" id="PS50011">
    <property type="entry name" value="PROTEIN_KINASE_DOM"/>
    <property type="match status" value="1"/>
</dbReference>
<evidence type="ECO:0000256" key="3">
    <source>
        <dbReference type="ARBA" id="ARBA00022840"/>
    </source>
</evidence>
<comment type="similarity">
    <text evidence="1">Belongs to the protein kinase superfamily. CAMK Ser/Thr protein kinase family. CHEK2 subfamily.</text>
</comment>
<dbReference type="InterPro" id="IPR000253">
    <property type="entry name" value="FHA_dom"/>
</dbReference>
<dbReference type="FunFam" id="3.30.200.20:FF:000042">
    <property type="entry name" value="Aurora kinase A"/>
    <property type="match status" value="1"/>
</dbReference>
<dbReference type="InterPro" id="IPR045269">
    <property type="entry name" value="Atg1-like"/>
</dbReference>
<name>A0A1C7MMA0_GRIFR</name>
<evidence type="ECO:0000259" key="5">
    <source>
        <dbReference type="PROSITE" id="PS50011"/>
    </source>
</evidence>
<gene>
    <name evidence="6" type="primary">cds1_2</name>
    <name evidence="6" type="ORF">A0H81_02216</name>
</gene>
<dbReference type="PROSITE" id="PS50006">
    <property type="entry name" value="FHA_DOMAIN"/>
    <property type="match status" value="1"/>
</dbReference>
<dbReference type="AlphaFoldDB" id="A0A1C7MMA0"/>
<evidence type="ECO:0000259" key="4">
    <source>
        <dbReference type="PROSITE" id="PS50006"/>
    </source>
</evidence>
<dbReference type="InterPro" id="IPR011009">
    <property type="entry name" value="Kinase-like_dom_sf"/>
</dbReference>
<evidence type="ECO:0000313" key="7">
    <source>
        <dbReference type="Proteomes" id="UP000092993"/>
    </source>
</evidence>
<keyword evidence="3" id="KW-0067">ATP-binding</keyword>
<dbReference type="Proteomes" id="UP000092993">
    <property type="component" value="Unassembled WGS sequence"/>
</dbReference>
<protein>
    <submittedName>
        <fullName evidence="6">Serine/threonine-protein kinase cds1</fullName>
    </submittedName>
</protein>
<dbReference type="Gene3D" id="2.60.200.20">
    <property type="match status" value="1"/>
</dbReference>
<dbReference type="GO" id="GO:0005737">
    <property type="term" value="C:cytoplasm"/>
    <property type="evidence" value="ECO:0007669"/>
    <property type="project" value="TreeGrafter"/>
</dbReference>
<organism evidence="6 7">
    <name type="scientific">Grifola frondosa</name>
    <name type="common">Maitake</name>
    <name type="synonym">Polyporus frondosus</name>
    <dbReference type="NCBI Taxonomy" id="5627"/>
    <lineage>
        <taxon>Eukaryota</taxon>
        <taxon>Fungi</taxon>
        <taxon>Dikarya</taxon>
        <taxon>Basidiomycota</taxon>
        <taxon>Agaricomycotina</taxon>
        <taxon>Agaricomycetes</taxon>
        <taxon>Polyporales</taxon>
        <taxon>Grifolaceae</taxon>
        <taxon>Grifola</taxon>
    </lineage>
</organism>
<dbReference type="InterPro" id="IPR008984">
    <property type="entry name" value="SMAD_FHA_dom_sf"/>
</dbReference>
<dbReference type="PANTHER" id="PTHR24348">
    <property type="entry name" value="SERINE/THREONINE-PROTEIN KINASE UNC-51-RELATED"/>
    <property type="match status" value="1"/>
</dbReference>
<keyword evidence="2" id="KW-0547">Nucleotide-binding</keyword>
<feature type="domain" description="FHA" evidence="4">
    <location>
        <begin position="27"/>
        <end position="80"/>
    </location>
</feature>
<dbReference type="GO" id="GO:0004674">
    <property type="term" value="F:protein serine/threonine kinase activity"/>
    <property type="evidence" value="ECO:0007669"/>
    <property type="project" value="InterPro"/>
</dbReference>